<dbReference type="SUPFAM" id="SSF88697">
    <property type="entry name" value="PUA domain-like"/>
    <property type="match status" value="1"/>
</dbReference>
<evidence type="ECO:0000256" key="13">
    <source>
        <dbReference type="ARBA" id="ARBA00023125"/>
    </source>
</evidence>
<evidence type="ECO:0000259" key="24">
    <source>
        <dbReference type="PROSITE" id="PS51015"/>
    </source>
</evidence>
<dbReference type="CDD" id="cd17122">
    <property type="entry name" value="Ubl_UHRF1"/>
    <property type="match status" value="1"/>
</dbReference>
<accession>A0A8C9RVZ8</accession>
<dbReference type="FunFam" id="3.30.40.10:FF:000066">
    <property type="entry name" value="E3 ubiquitin-protein ligase UHRF2 isoform X1"/>
    <property type="match status" value="1"/>
</dbReference>
<dbReference type="PROSITE" id="PS51015">
    <property type="entry name" value="YDG"/>
    <property type="match status" value="1"/>
</dbReference>
<keyword evidence="14" id="KW-0804">Transcription</keyword>
<keyword evidence="11" id="KW-0156">Chromatin regulator</keyword>
<comment type="catalytic activity">
    <reaction evidence="1 19">
        <text>S-ubiquitinyl-[E2 ubiquitin-conjugating enzyme]-L-cysteine + [acceptor protein]-L-lysine = [E2 ubiquitin-conjugating enzyme]-L-cysteine + N(6)-ubiquitinyl-[acceptor protein]-L-lysine.</text>
        <dbReference type="EC" id="2.3.2.27"/>
    </reaction>
</comment>
<evidence type="ECO:0000256" key="6">
    <source>
        <dbReference type="ARBA" id="ARBA00022723"/>
    </source>
</evidence>
<evidence type="ECO:0000256" key="11">
    <source>
        <dbReference type="ARBA" id="ARBA00022853"/>
    </source>
</evidence>
<dbReference type="InterPro" id="IPR047466">
    <property type="entry name" value="RING-HC_UHRF2"/>
</dbReference>
<evidence type="ECO:0000259" key="21">
    <source>
        <dbReference type="PROSITE" id="PS50016"/>
    </source>
</evidence>
<feature type="domain" description="RING-type" evidence="23">
    <location>
        <begin position="320"/>
        <end position="366"/>
    </location>
</feature>
<evidence type="ECO:0000256" key="17">
    <source>
        <dbReference type="PROSITE-ProRule" id="PRU00175"/>
    </source>
</evidence>
<organism evidence="25 26">
    <name type="scientific">Scleropages formosus</name>
    <name type="common">Asian bonytongue</name>
    <name type="synonym">Osteoglossum formosum</name>
    <dbReference type="NCBI Taxonomy" id="113540"/>
    <lineage>
        <taxon>Eukaryota</taxon>
        <taxon>Metazoa</taxon>
        <taxon>Chordata</taxon>
        <taxon>Craniata</taxon>
        <taxon>Vertebrata</taxon>
        <taxon>Euteleostomi</taxon>
        <taxon>Actinopterygii</taxon>
        <taxon>Neopterygii</taxon>
        <taxon>Teleostei</taxon>
        <taxon>Osteoglossocephala</taxon>
        <taxon>Osteoglossomorpha</taxon>
        <taxon>Osteoglossiformes</taxon>
        <taxon>Osteoglossidae</taxon>
        <taxon>Scleropages</taxon>
    </lineage>
</organism>
<evidence type="ECO:0000256" key="5">
    <source>
        <dbReference type="ARBA" id="ARBA00022679"/>
    </source>
</evidence>
<dbReference type="FunFam" id="2.30.280.10:FF:000001">
    <property type="entry name" value="E3 ubiquitin-protein ligase UHRF1 isoform 1"/>
    <property type="match status" value="1"/>
</dbReference>
<dbReference type="InterPro" id="IPR000626">
    <property type="entry name" value="Ubiquitin-like_dom"/>
</dbReference>
<dbReference type="CDD" id="cd15616">
    <property type="entry name" value="PHD_UHRF1"/>
    <property type="match status" value="1"/>
</dbReference>
<dbReference type="InterPro" id="IPR029071">
    <property type="entry name" value="Ubiquitin-like_domsf"/>
</dbReference>
<keyword evidence="26" id="KW-1185">Reference proteome</keyword>
<dbReference type="Gene3D" id="3.30.40.10">
    <property type="entry name" value="Zinc/RING finger domain, C3HC4 (zinc finger)"/>
    <property type="match status" value="1"/>
</dbReference>
<sequence>MWIQVRTMDGKVTHRIDSLSKLTKVDELRLKIADVFKVEPERQRLFYRGKQMEDGHTIFDYSVGLNDIVQLLVRQTPPPLPLPARKDKEAELSDSDSGCGSAQSESDKSSTHGELDSQPAGTSSQTELPDLVDPGFGLYKINEFVDARDLNMGAWFEAQILNVSKERRSTSDGDSETSLVTEEEIHYHVKYEDYPENGVVQLLEKDVRPRARTVYQWHQLEEGMVVMVNYNPDEPKERGYWYDAQIQRKRETRTAREIYGKILDAGDSLNDCRIMFVNEIYKIEEPGSVDGMTSASDRSNGPECKHCKDNPAKNCRMCNCHVCGVKQDPDKQLLCDECDMAFHTYCLNPPLTTIPEDEDWYCPDCRNDVSEVVLAGEKLKESKKKAKMASANSSSQRDWGKGMACVGRTKQCTIVPSNHYGPVPGVPVGSLWKFRVQVSESGVHRPHVAGIHGRSNDGAYSLVLAGGYEDDVDDGNEFTYTGSGGRDLSGNKRTAEQSCDQKLTNMNRALALNCNAAVNDKDGAEAKNWKAGKPVRVVRSSKGRKHSKFCPEDGNRYDGIYKVVKYWPEKGKSGFLVWRYLLKRNDDEPAPWTREGKERIKKLGLTMQVRYSGPFLRKKSPAKSSPKKMKVETYKLTPEQKALIKEDELNKKLWDEAMESLSQGPKFLNKVEEVFLCICCQEVVYQPVTTECQHNVCKECLQRSFKAEVYTCPACRHDLGKNNPMNVNKPLQGILNLFFPGYSSGR</sequence>
<name>A0A8C9RVZ8_SCLFO</name>
<dbReference type="InterPro" id="IPR013083">
    <property type="entry name" value="Znf_RING/FYVE/PHD"/>
</dbReference>
<dbReference type="CDD" id="cd20457">
    <property type="entry name" value="Tudor_UHRF1_rpt2"/>
    <property type="match status" value="1"/>
</dbReference>
<comment type="function">
    <text evidence="19">Multi domain E3 ubiquitin ligase that also plays a role in DNA methylation and histone modifications.</text>
</comment>
<dbReference type="PROSITE" id="PS50016">
    <property type="entry name" value="ZF_PHD_2"/>
    <property type="match status" value="1"/>
</dbReference>
<evidence type="ECO:0000256" key="12">
    <source>
        <dbReference type="ARBA" id="ARBA00023015"/>
    </source>
</evidence>
<evidence type="ECO:0000313" key="25">
    <source>
        <dbReference type="Ensembl" id="ENSSFOP00015024848.2"/>
    </source>
</evidence>
<evidence type="ECO:0000256" key="14">
    <source>
        <dbReference type="ARBA" id="ARBA00023163"/>
    </source>
</evidence>
<dbReference type="GO" id="GO:0008270">
    <property type="term" value="F:zinc ion binding"/>
    <property type="evidence" value="ECO:0007669"/>
    <property type="project" value="UniProtKB-KW"/>
</dbReference>
<dbReference type="SMART" id="SM00213">
    <property type="entry name" value="UBQ"/>
    <property type="match status" value="1"/>
</dbReference>
<keyword evidence="12" id="KW-0805">Transcription regulation</keyword>
<evidence type="ECO:0000256" key="16">
    <source>
        <dbReference type="ARBA" id="ARBA00023306"/>
    </source>
</evidence>
<evidence type="ECO:0000256" key="15">
    <source>
        <dbReference type="ARBA" id="ARBA00023242"/>
    </source>
</evidence>
<evidence type="ECO:0000256" key="10">
    <source>
        <dbReference type="ARBA" id="ARBA00022833"/>
    </source>
</evidence>
<dbReference type="GO" id="GO:0042393">
    <property type="term" value="F:histone binding"/>
    <property type="evidence" value="ECO:0007669"/>
    <property type="project" value="UniProtKB-UniRule"/>
</dbReference>
<dbReference type="InterPro" id="IPR047406">
    <property type="entry name" value="Ubl_UHRF1"/>
</dbReference>
<dbReference type="Ensembl" id="ENSSFOT00015025119.2">
    <property type="protein sequence ID" value="ENSSFOP00015024848.2"/>
    <property type="gene ID" value="ENSSFOG00015015944.2"/>
</dbReference>
<evidence type="ECO:0000256" key="3">
    <source>
        <dbReference type="ARBA" id="ARBA00022491"/>
    </source>
</evidence>
<dbReference type="InterPro" id="IPR015947">
    <property type="entry name" value="PUA-like_sf"/>
</dbReference>
<gene>
    <name evidence="25" type="primary">UHRF1</name>
    <name evidence="25" type="synonym">uhrf1</name>
</gene>
<feature type="compositionally biased region" description="Basic and acidic residues" evidence="20">
    <location>
        <begin position="105"/>
        <end position="115"/>
    </location>
</feature>
<feature type="domain" description="Ubiquitin-like" evidence="22">
    <location>
        <begin position="1"/>
        <end position="78"/>
    </location>
</feature>
<evidence type="ECO:0000313" key="26">
    <source>
        <dbReference type="Proteomes" id="UP000694397"/>
    </source>
</evidence>
<dbReference type="FunFam" id="2.30.30.140:FF:000068">
    <property type="entry name" value="E3 ubiquitin-protein ligase UHRF1 isoform 1"/>
    <property type="match status" value="1"/>
</dbReference>
<dbReference type="PANTHER" id="PTHR14140">
    <property type="entry name" value="E3 UBIQUITIN-PROTEIN LIGASE UHRF-RELATED"/>
    <property type="match status" value="1"/>
</dbReference>
<dbReference type="SMART" id="SM00184">
    <property type="entry name" value="RING"/>
    <property type="match status" value="2"/>
</dbReference>
<feature type="region of interest" description="Disordered" evidence="20">
    <location>
        <begin position="78"/>
        <end position="129"/>
    </location>
</feature>
<evidence type="ECO:0000259" key="23">
    <source>
        <dbReference type="PROSITE" id="PS50089"/>
    </source>
</evidence>
<dbReference type="UniPathway" id="UPA00143"/>
<reference evidence="25" key="2">
    <citation type="submission" date="2025-08" db="UniProtKB">
        <authorList>
            <consortium name="Ensembl"/>
        </authorList>
    </citation>
    <scope>IDENTIFICATION</scope>
</reference>
<feature type="compositionally biased region" description="Polar residues" evidence="20">
    <location>
        <begin position="95"/>
        <end position="104"/>
    </location>
</feature>
<evidence type="ECO:0000256" key="2">
    <source>
        <dbReference type="ARBA" id="ARBA00004906"/>
    </source>
</evidence>
<evidence type="ECO:0000256" key="18">
    <source>
        <dbReference type="PROSITE-ProRule" id="PRU00358"/>
    </source>
</evidence>
<feature type="domain" description="RING-type" evidence="23">
    <location>
        <begin position="677"/>
        <end position="716"/>
    </location>
</feature>
<dbReference type="InterPro" id="IPR001965">
    <property type="entry name" value="Znf_PHD"/>
</dbReference>
<evidence type="ECO:0000256" key="1">
    <source>
        <dbReference type="ARBA" id="ARBA00000900"/>
    </source>
</evidence>
<dbReference type="Gene3D" id="2.30.30.140">
    <property type="match status" value="1"/>
</dbReference>
<feature type="domain" description="YDG" evidence="24">
    <location>
        <begin position="421"/>
        <end position="584"/>
    </location>
</feature>
<dbReference type="PROSITE" id="PS00518">
    <property type="entry name" value="ZF_RING_1"/>
    <property type="match status" value="1"/>
</dbReference>
<dbReference type="InterPro" id="IPR019787">
    <property type="entry name" value="Znf_PHD-finger"/>
</dbReference>
<dbReference type="FunFam" id="3.10.20.90:FF:000143">
    <property type="entry name" value="E3 ubiquitin-protein ligase UHRF1 isoform 1"/>
    <property type="match status" value="1"/>
</dbReference>
<dbReference type="SUPFAM" id="SSF57850">
    <property type="entry name" value="RING/U-box"/>
    <property type="match status" value="1"/>
</dbReference>
<dbReference type="CDD" id="cd20455">
    <property type="entry name" value="Tudor_UHRF1_rpt1"/>
    <property type="match status" value="1"/>
</dbReference>
<dbReference type="SUPFAM" id="SSF54236">
    <property type="entry name" value="Ubiquitin-like"/>
    <property type="match status" value="1"/>
</dbReference>
<keyword evidence="10 19" id="KW-0862">Zinc</keyword>
<keyword evidence="6 19" id="KW-0479">Metal-binding</keyword>
<dbReference type="CDD" id="cd16770">
    <property type="entry name" value="RING-HC_UHRF2"/>
    <property type="match status" value="1"/>
</dbReference>
<comment type="pathway">
    <text evidence="2 19">Protein modification; protein ubiquitination.</text>
</comment>
<dbReference type="SUPFAM" id="SSF57903">
    <property type="entry name" value="FYVE/PHD zinc finger"/>
    <property type="match status" value="1"/>
</dbReference>
<evidence type="ECO:0000256" key="19">
    <source>
        <dbReference type="RuleBase" id="RU369101"/>
    </source>
</evidence>
<dbReference type="InterPro" id="IPR021991">
    <property type="entry name" value="TTD_dom"/>
</dbReference>
<dbReference type="GO" id="GO:0061630">
    <property type="term" value="F:ubiquitin protein ligase activity"/>
    <property type="evidence" value="ECO:0007669"/>
    <property type="project" value="UniProtKB-UniRule"/>
</dbReference>
<dbReference type="InterPro" id="IPR001841">
    <property type="entry name" value="Znf_RING"/>
</dbReference>
<dbReference type="InterPro" id="IPR017907">
    <property type="entry name" value="Znf_RING_CS"/>
</dbReference>
<dbReference type="Proteomes" id="UP000694397">
    <property type="component" value="Chromosome 25"/>
</dbReference>
<comment type="domain">
    <text evidence="19">The tudor-like regions specifically recognize and bind histone H3 unmethylated at 'Arg-2' (H3R2me0), while the PHD-type zinc finger specifically recognizes and binds histone H3 trimethylated at 'Lys-9' (H3K9me3).</text>
</comment>
<dbReference type="PANTHER" id="PTHR14140:SF2">
    <property type="entry name" value="E3 UBIQUITIN-PROTEIN LIGASE UHRF1"/>
    <property type="match status" value="1"/>
</dbReference>
<keyword evidence="9 19" id="KW-0833">Ubl conjugation pathway</keyword>
<dbReference type="PROSITE" id="PS50053">
    <property type="entry name" value="UBIQUITIN_2"/>
    <property type="match status" value="1"/>
</dbReference>
<reference evidence="25" key="3">
    <citation type="submission" date="2025-09" db="UniProtKB">
        <authorList>
            <consortium name="Ensembl"/>
        </authorList>
    </citation>
    <scope>IDENTIFICATION</scope>
</reference>
<keyword evidence="5 19" id="KW-0808">Transferase</keyword>
<dbReference type="InterPro" id="IPR045134">
    <property type="entry name" value="UHRF1/2-like"/>
</dbReference>
<dbReference type="Gene3D" id="3.10.20.90">
    <property type="entry name" value="Phosphatidylinositol 3-kinase Catalytic Subunit, Chain A, domain 1"/>
    <property type="match status" value="1"/>
</dbReference>
<dbReference type="InterPro" id="IPR003105">
    <property type="entry name" value="SRA_YDG"/>
</dbReference>
<keyword evidence="16" id="KW-0131">Cell cycle</keyword>
<dbReference type="GO" id="GO:0016567">
    <property type="term" value="P:protein ubiquitination"/>
    <property type="evidence" value="ECO:0007669"/>
    <property type="project" value="UniProtKB-UniRule"/>
</dbReference>
<evidence type="ECO:0000259" key="22">
    <source>
        <dbReference type="PROSITE" id="PS50053"/>
    </source>
</evidence>
<dbReference type="Pfam" id="PF00240">
    <property type="entry name" value="ubiquitin"/>
    <property type="match status" value="1"/>
</dbReference>
<dbReference type="Pfam" id="PF00628">
    <property type="entry name" value="PHD"/>
    <property type="match status" value="1"/>
</dbReference>
<evidence type="ECO:0000256" key="8">
    <source>
        <dbReference type="ARBA" id="ARBA00022771"/>
    </source>
</evidence>
<dbReference type="SMART" id="SM00466">
    <property type="entry name" value="SRA"/>
    <property type="match status" value="1"/>
</dbReference>
<keyword evidence="3" id="KW-0678">Repressor</keyword>
<keyword evidence="15 18" id="KW-0539">Nucleus</keyword>
<evidence type="ECO:0000256" key="7">
    <source>
        <dbReference type="ARBA" id="ARBA00022737"/>
    </source>
</evidence>
<keyword evidence="4" id="KW-0597">Phosphoprotein</keyword>
<evidence type="ECO:0000256" key="9">
    <source>
        <dbReference type="ARBA" id="ARBA00022786"/>
    </source>
</evidence>
<proteinExistence type="predicted"/>
<dbReference type="EC" id="2.3.2.27" evidence="19"/>
<evidence type="ECO:0000256" key="20">
    <source>
        <dbReference type="SAM" id="MobiDB-lite"/>
    </source>
</evidence>
<feature type="domain" description="PHD-type" evidence="21">
    <location>
        <begin position="317"/>
        <end position="368"/>
    </location>
</feature>
<dbReference type="InterPro" id="IPR011011">
    <property type="entry name" value="Znf_FYVE_PHD"/>
</dbReference>
<dbReference type="GeneTree" id="ENSGT00390000008296"/>
<dbReference type="GO" id="GO:0044027">
    <property type="term" value="P:negative regulation of gene expression via chromosomal CpG island methylation"/>
    <property type="evidence" value="ECO:0007669"/>
    <property type="project" value="TreeGrafter"/>
</dbReference>
<dbReference type="Gene3D" id="2.30.30.1150">
    <property type="match status" value="1"/>
</dbReference>
<dbReference type="Gene3D" id="2.30.280.10">
    <property type="entry name" value="SRA-YDG"/>
    <property type="match status" value="1"/>
</dbReference>
<comment type="domain">
    <text evidence="19">The YDG domain mediates the interaction with histone H3.</text>
</comment>
<evidence type="ECO:0000256" key="4">
    <source>
        <dbReference type="ARBA" id="ARBA00022553"/>
    </source>
</evidence>
<reference evidence="25 26" key="1">
    <citation type="submission" date="2019-04" db="EMBL/GenBank/DDBJ databases">
        <authorList>
            <consortium name="Wellcome Sanger Institute Data Sharing"/>
        </authorList>
    </citation>
    <scope>NUCLEOTIDE SEQUENCE [LARGE SCALE GENOMIC DNA]</scope>
</reference>
<keyword evidence="8 17" id="KW-0863">Zinc-finger</keyword>
<dbReference type="AlphaFoldDB" id="A0A8C9RVZ8"/>
<dbReference type="InterPro" id="IPR036987">
    <property type="entry name" value="SRA-YDG_sf"/>
</dbReference>
<dbReference type="Pfam" id="PF02182">
    <property type="entry name" value="SAD_SRA"/>
    <property type="match status" value="1"/>
</dbReference>
<dbReference type="SMART" id="SM00249">
    <property type="entry name" value="PHD"/>
    <property type="match status" value="1"/>
</dbReference>
<comment type="subcellular location">
    <subcellularLocation>
        <location evidence="18 19">Nucleus</location>
    </subcellularLocation>
</comment>
<keyword evidence="7" id="KW-0677">Repeat</keyword>
<protein>
    <recommendedName>
        <fullName evidence="19">E3 ubiquitin-protein ligase UHRF</fullName>
        <ecNumber evidence="19">2.3.2.27</ecNumber>
    </recommendedName>
    <alternativeName>
        <fullName evidence="19">RING-type E3 ubiquitin transferase UHRF</fullName>
    </alternativeName>
    <alternativeName>
        <fullName evidence="19">Ubiquitin-like PHD and RING finger domain-containing protein</fullName>
    </alternativeName>
    <alternativeName>
        <fullName evidence="19">Ubiquitin-like-containing PHD and RING finger domains protein</fullName>
    </alternativeName>
</protein>
<dbReference type="Pfam" id="PF12148">
    <property type="entry name" value="TTD"/>
    <property type="match status" value="1"/>
</dbReference>
<dbReference type="PROSITE" id="PS50089">
    <property type="entry name" value="ZF_RING_2"/>
    <property type="match status" value="2"/>
</dbReference>
<dbReference type="GO" id="GO:0003677">
    <property type="term" value="F:DNA binding"/>
    <property type="evidence" value="ECO:0007669"/>
    <property type="project" value="UniProtKB-KW"/>
</dbReference>
<keyword evidence="13 19" id="KW-0238">DNA-binding</keyword>
<dbReference type="GO" id="GO:0005634">
    <property type="term" value="C:nucleus"/>
    <property type="evidence" value="ECO:0007669"/>
    <property type="project" value="UniProtKB-SubCell"/>
</dbReference>